<evidence type="ECO:0000313" key="2">
    <source>
        <dbReference type="Proteomes" id="UP000283269"/>
    </source>
</evidence>
<gene>
    <name evidence="1" type="ORF">CVT25_009000</name>
</gene>
<organism evidence="1 2">
    <name type="scientific">Psilocybe cyanescens</name>
    <dbReference type="NCBI Taxonomy" id="93625"/>
    <lineage>
        <taxon>Eukaryota</taxon>
        <taxon>Fungi</taxon>
        <taxon>Dikarya</taxon>
        <taxon>Basidiomycota</taxon>
        <taxon>Agaricomycotina</taxon>
        <taxon>Agaricomycetes</taxon>
        <taxon>Agaricomycetidae</taxon>
        <taxon>Agaricales</taxon>
        <taxon>Agaricineae</taxon>
        <taxon>Strophariaceae</taxon>
        <taxon>Psilocybe</taxon>
    </lineage>
</organism>
<evidence type="ECO:0000313" key="1">
    <source>
        <dbReference type="EMBL" id="PPQ92226.1"/>
    </source>
</evidence>
<comment type="caution">
    <text evidence="1">The sequence shown here is derived from an EMBL/GenBank/DDBJ whole genome shotgun (WGS) entry which is preliminary data.</text>
</comment>
<dbReference type="EMBL" id="NHYD01001075">
    <property type="protein sequence ID" value="PPQ92226.1"/>
    <property type="molecule type" value="Genomic_DNA"/>
</dbReference>
<dbReference type="Proteomes" id="UP000283269">
    <property type="component" value="Unassembled WGS sequence"/>
</dbReference>
<sequence>MAATATFASAASIGNYEILTFDLGACNTSSVLVQTFSGTEAASGTPRALYQRLIPQETKGAPLMWDAKLLPAVHSSQSRSLVEHPKYDISKVIHLPHSFEMKQ</sequence>
<dbReference type="AlphaFoldDB" id="A0A409XNG2"/>
<keyword evidence="2" id="KW-1185">Reference proteome</keyword>
<name>A0A409XNG2_PSICY</name>
<dbReference type="InParanoid" id="A0A409XNG2"/>
<proteinExistence type="predicted"/>
<protein>
    <submittedName>
        <fullName evidence="1">Uncharacterized protein</fullName>
    </submittedName>
</protein>
<accession>A0A409XNG2</accession>
<reference evidence="1 2" key="1">
    <citation type="journal article" date="2018" name="Evol. Lett.">
        <title>Horizontal gene cluster transfer increased hallucinogenic mushroom diversity.</title>
        <authorList>
            <person name="Reynolds H.T."/>
            <person name="Vijayakumar V."/>
            <person name="Gluck-Thaler E."/>
            <person name="Korotkin H.B."/>
            <person name="Matheny P.B."/>
            <person name="Slot J.C."/>
        </authorList>
    </citation>
    <scope>NUCLEOTIDE SEQUENCE [LARGE SCALE GENOMIC DNA]</scope>
    <source>
        <strain evidence="1 2">2631</strain>
    </source>
</reference>